<evidence type="ECO:0000256" key="1">
    <source>
        <dbReference type="SAM" id="MobiDB-lite"/>
    </source>
</evidence>
<evidence type="ECO:0000313" key="4">
    <source>
        <dbReference type="Proteomes" id="UP000712281"/>
    </source>
</evidence>
<accession>A0A8S9FQX1</accession>
<sequence>MTLGSIQLSVMAKEVTKIVEFTVVDHPAIYNVIMGTPWLNTMQAVPSTYHLGNKFPTPNGVAAIWGCQKQSRLCFPAEHKLRLMTTSATANRKRTKIDKSSTNNVSRKDDFTSPANADASGVETQHEAEADSIGDGKTTYVWSQNWIMEDVPRRPINKQQDIAVNLKVSALMDGDGHWDRNILSHLFPENEMQSILKMQLMSAYLRMMSSDSIPERQRRSIPWILWAIWKNRNLILYADTQESLIFHIQQAFEETRLWNDVNLRQEPVDNLGLNGEKKRWEAPFFGVVKCNLHSNWRNDKLHCGVAYIIRNHQGNVLHHARDAITSSPNRLTPELRCLIWTLRSMKDLGYTEIMIGSDFKDVGEAVKRPNDWPLFGIFLREIQELCLMFQSVVFETKSILSNQIAREIARSVLCDSRFNSYLALGGPVWLHQRILREASSNCS</sequence>
<dbReference type="CDD" id="cd06222">
    <property type="entry name" value="RNase_H_like"/>
    <property type="match status" value="1"/>
</dbReference>
<gene>
    <name evidence="3" type="ORF">F2Q68_00021445</name>
</gene>
<dbReference type="Pfam" id="PF13456">
    <property type="entry name" value="RVT_3"/>
    <property type="match status" value="1"/>
</dbReference>
<proteinExistence type="predicted"/>
<feature type="region of interest" description="Disordered" evidence="1">
    <location>
        <begin position="86"/>
        <end position="130"/>
    </location>
</feature>
<dbReference type="EMBL" id="QGKW02002228">
    <property type="protein sequence ID" value="KAF2535551.1"/>
    <property type="molecule type" value="Genomic_DNA"/>
</dbReference>
<evidence type="ECO:0000313" key="3">
    <source>
        <dbReference type="EMBL" id="KAF2535551.1"/>
    </source>
</evidence>
<comment type="caution">
    <text evidence="3">The sequence shown here is derived from an EMBL/GenBank/DDBJ whole genome shotgun (WGS) entry which is preliminary data.</text>
</comment>
<dbReference type="GO" id="GO:0004523">
    <property type="term" value="F:RNA-DNA hybrid ribonuclease activity"/>
    <property type="evidence" value="ECO:0007669"/>
    <property type="project" value="InterPro"/>
</dbReference>
<dbReference type="InterPro" id="IPR044730">
    <property type="entry name" value="RNase_H-like_dom_plant"/>
</dbReference>
<evidence type="ECO:0000259" key="2">
    <source>
        <dbReference type="Pfam" id="PF13456"/>
    </source>
</evidence>
<feature type="domain" description="RNase H type-1" evidence="2">
    <location>
        <begin position="294"/>
        <end position="411"/>
    </location>
</feature>
<dbReference type="Gene3D" id="3.30.420.10">
    <property type="entry name" value="Ribonuclease H-like superfamily/Ribonuclease H"/>
    <property type="match status" value="1"/>
</dbReference>
<name>A0A8S9FQX1_BRACR</name>
<dbReference type="GO" id="GO:0003676">
    <property type="term" value="F:nucleic acid binding"/>
    <property type="evidence" value="ECO:0007669"/>
    <property type="project" value="InterPro"/>
</dbReference>
<dbReference type="PANTHER" id="PTHR47074">
    <property type="entry name" value="BNAC02G40300D PROTEIN"/>
    <property type="match status" value="1"/>
</dbReference>
<dbReference type="AlphaFoldDB" id="A0A8S9FQX1"/>
<organism evidence="3 4">
    <name type="scientific">Brassica cretica</name>
    <name type="common">Mustard</name>
    <dbReference type="NCBI Taxonomy" id="69181"/>
    <lineage>
        <taxon>Eukaryota</taxon>
        <taxon>Viridiplantae</taxon>
        <taxon>Streptophyta</taxon>
        <taxon>Embryophyta</taxon>
        <taxon>Tracheophyta</taxon>
        <taxon>Spermatophyta</taxon>
        <taxon>Magnoliopsida</taxon>
        <taxon>eudicotyledons</taxon>
        <taxon>Gunneridae</taxon>
        <taxon>Pentapetalae</taxon>
        <taxon>rosids</taxon>
        <taxon>malvids</taxon>
        <taxon>Brassicales</taxon>
        <taxon>Brassicaceae</taxon>
        <taxon>Brassiceae</taxon>
        <taxon>Brassica</taxon>
    </lineage>
</organism>
<protein>
    <recommendedName>
        <fullName evidence="2">RNase H type-1 domain-containing protein</fullName>
    </recommendedName>
</protein>
<dbReference type="Proteomes" id="UP000712281">
    <property type="component" value="Unassembled WGS sequence"/>
</dbReference>
<dbReference type="InterPro" id="IPR052929">
    <property type="entry name" value="RNase_H-like_EbsB-rel"/>
</dbReference>
<dbReference type="InterPro" id="IPR002156">
    <property type="entry name" value="RNaseH_domain"/>
</dbReference>
<dbReference type="InterPro" id="IPR036397">
    <property type="entry name" value="RNaseH_sf"/>
</dbReference>
<reference evidence="3" key="1">
    <citation type="submission" date="2019-12" db="EMBL/GenBank/DDBJ databases">
        <title>Genome sequencing and annotation of Brassica cretica.</title>
        <authorList>
            <person name="Studholme D.J."/>
            <person name="Sarris P.F."/>
        </authorList>
    </citation>
    <scope>NUCLEOTIDE SEQUENCE</scope>
    <source>
        <strain evidence="3">PFS-001/15</strain>
        <tissue evidence="3">Leaf</tissue>
    </source>
</reference>
<dbReference type="PANTHER" id="PTHR47074:SF53">
    <property type="entry name" value="REVERSE TRANSCRIPTASE-LIKE PROTEIN"/>
    <property type="match status" value="1"/>
</dbReference>